<keyword evidence="4 7" id="KW-0547">Nucleotide-binding</keyword>
<dbReference type="InterPro" id="IPR007373">
    <property type="entry name" value="Thiamin_PyroPKinase_B1-bd"/>
</dbReference>
<organism evidence="10 11">
    <name type="scientific">Entomortierella parvispora</name>
    <dbReference type="NCBI Taxonomy" id="205924"/>
    <lineage>
        <taxon>Eukaryota</taxon>
        <taxon>Fungi</taxon>
        <taxon>Fungi incertae sedis</taxon>
        <taxon>Mucoromycota</taxon>
        <taxon>Mortierellomycotina</taxon>
        <taxon>Mortierellomycetes</taxon>
        <taxon>Mortierellales</taxon>
        <taxon>Mortierellaceae</taxon>
        <taxon>Entomortierella</taxon>
    </lineage>
</organism>
<dbReference type="InterPro" id="IPR036371">
    <property type="entry name" value="TPK_B1-bd_sf"/>
</dbReference>
<keyword evidence="11" id="KW-1185">Reference proteome</keyword>
<keyword evidence="5 7" id="KW-0418">Kinase</keyword>
<evidence type="ECO:0000313" key="10">
    <source>
        <dbReference type="EMBL" id="GJJ76994.1"/>
    </source>
</evidence>
<feature type="domain" description="Thiamin pyrophosphokinase thiamin-binding" evidence="9">
    <location>
        <begin position="203"/>
        <end position="269"/>
    </location>
</feature>
<dbReference type="Gene3D" id="3.40.50.10240">
    <property type="entry name" value="Thiamin pyrophosphokinase, catalytic domain"/>
    <property type="match status" value="1"/>
</dbReference>
<evidence type="ECO:0000259" key="9">
    <source>
        <dbReference type="SMART" id="SM00983"/>
    </source>
</evidence>
<dbReference type="SUPFAM" id="SSF63999">
    <property type="entry name" value="Thiamin pyrophosphokinase, catalytic domain"/>
    <property type="match status" value="1"/>
</dbReference>
<reference evidence="10" key="2">
    <citation type="journal article" date="2022" name="Microbiol. Resour. Announc.">
        <title>Whole-Genome Sequence of Entomortierella parvispora E1425, a Mucoromycotan Fungus Associated with Burkholderiaceae-Related Endosymbiotic Bacteria.</title>
        <authorList>
            <person name="Herlambang A."/>
            <person name="Guo Y."/>
            <person name="Takashima Y."/>
            <person name="Narisawa K."/>
            <person name="Ohta H."/>
            <person name="Nishizawa T."/>
        </authorList>
    </citation>
    <scope>NUCLEOTIDE SEQUENCE</scope>
    <source>
        <strain evidence="10">E1425</strain>
    </source>
</reference>
<dbReference type="EC" id="2.7.6.2" evidence="7"/>
<comment type="similarity">
    <text evidence="2 7">Belongs to the thiamine pyrophosphokinase family.</text>
</comment>
<evidence type="ECO:0000256" key="6">
    <source>
        <dbReference type="ARBA" id="ARBA00022840"/>
    </source>
</evidence>
<name>A0A9P3HHT6_9FUNG</name>
<evidence type="ECO:0000256" key="4">
    <source>
        <dbReference type="ARBA" id="ARBA00022741"/>
    </source>
</evidence>
<dbReference type="GO" id="GO:0006772">
    <property type="term" value="P:thiamine metabolic process"/>
    <property type="evidence" value="ECO:0007669"/>
    <property type="project" value="InterPro"/>
</dbReference>
<dbReference type="FunFam" id="2.60.120.320:FF:000001">
    <property type="entry name" value="Thiamine pyrophosphokinase"/>
    <property type="match status" value="1"/>
</dbReference>
<dbReference type="OrthoDB" id="25149at2759"/>
<comment type="catalytic activity">
    <reaction evidence="7">
        <text>thiamine + ATP = thiamine diphosphate + AMP + H(+)</text>
        <dbReference type="Rhea" id="RHEA:11576"/>
        <dbReference type="ChEBI" id="CHEBI:15378"/>
        <dbReference type="ChEBI" id="CHEBI:18385"/>
        <dbReference type="ChEBI" id="CHEBI:30616"/>
        <dbReference type="ChEBI" id="CHEBI:58937"/>
        <dbReference type="ChEBI" id="CHEBI:456215"/>
    </reaction>
</comment>
<dbReference type="SMART" id="SM00983">
    <property type="entry name" value="TPK_B1_binding"/>
    <property type="match status" value="1"/>
</dbReference>
<dbReference type="InterPro" id="IPR007371">
    <property type="entry name" value="TPK_catalytic"/>
</dbReference>
<protein>
    <recommendedName>
        <fullName evidence="7">Thiamine pyrophosphokinase</fullName>
        <ecNumber evidence="7">2.7.6.2</ecNumber>
    </recommendedName>
</protein>
<dbReference type="PIRSF" id="PIRSF031057">
    <property type="entry name" value="Thiamin_pyrophosphokinase"/>
    <property type="match status" value="1"/>
</dbReference>
<evidence type="ECO:0000256" key="3">
    <source>
        <dbReference type="ARBA" id="ARBA00022679"/>
    </source>
</evidence>
<proteinExistence type="inferred from homology"/>
<dbReference type="GO" id="GO:0009229">
    <property type="term" value="P:thiamine diphosphate biosynthetic process"/>
    <property type="evidence" value="ECO:0007669"/>
    <property type="project" value="UniProtKB-UniRule"/>
</dbReference>
<dbReference type="InterPro" id="IPR036759">
    <property type="entry name" value="TPK_catalytic_sf"/>
</dbReference>
<dbReference type="InterPro" id="IPR016966">
    <property type="entry name" value="Thiamin_pyrophosphokinase_euk"/>
</dbReference>
<dbReference type="Pfam" id="PF04265">
    <property type="entry name" value="TPK_B1_binding"/>
    <property type="match status" value="1"/>
</dbReference>
<dbReference type="Gene3D" id="2.60.120.320">
    <property type="entry name" value="Thiamin pyrophosphokinase, thiamin-binding domain"/>
    <property type="match status" value="1"/>
</dbReference>
<accession>A0A9P3HHT6</accession>
<dbReference type="PANTHER" id="PTHR13622:SF8">
    <property type="entry name" value="THIAMIN PYROPHOSPHOKINASE 1"/>
    <property type="match status" value="1"/>
</dbReference>
<evidence type="ECO:0000256" key="2">
    <source>
        <dbReference type="ARBA" id="ARBA00006785"/>
    </source>
</evidence>
<dbReference type="Pfam" id="PF04263">
    <property type="entry name" value="TPK_catalytic"/>
    <property type="match status" value="1"/>
</dbReference>
<evidence type="ECO:0000256" key="5">
    <source>
        <dbReference type="ARBA" id="ARBA00022777"/>
    </source>
</evidence>
<dbReference type="AlphaFoldDB" id="A0A9P3HHT6"/>
<evidence type="ECO:0000256" key="1">
    <source>
        <dbReference type="ARBA" id="ARBA00005078"/>
    </source>
</evidence>
<dbReference type="SUPFAM" id="SSF63862">
    <property type="entry name" value="Thiamin pyrophosphokinase, substrate-binding domain"/>
    <property type="match status" value="1"/>
</dbReference>
<dbReference type="Proteomes" id="UP000827284">
    <property type="component" value="Unassembled WGS sequence"/>
</dbReference>
<dbReference type="NCBIfam" id="TIGR01378">
    <property type="entry name" value="thi_PPkinase"/>
    <property type="match status" value="1"/>
</dbReference>
<dbReference type="GO" id="GO:0030975">
    <property type="term" value="F:thiamine binding"/>
    <property type="evidence" value="ECO:0007669"/>
    <property type="project" value="UniProtKB-UniRule"/>
</dbReference>
<gene>
    <name evidence="10" type="ORF">EMPS_09353</name>
</gene>
<sequence length="281" mass="31293">MNWQPSKCLESPEEYKRKYVSEETGQGHFALIILNQPILLRRDLFENVWRNAKYRFCADGGANRLYDLHSTDEERAQFLPDYIRGDFDSLRDSVKEYYESKGVPAQRDTCEYSTDFMKCVQLVRARDPSPSTTSTPTSIPSAATEAAGQEQRQKENLGVVALGGTGGRFDQSMSSIHHLYILNRERHACLVSDESIVVVLGPGKHGITCNLEIEGPTCGIIPVGSSVAHLTTSGLKWDVENWKTSFGTQISTSNALVGSEVTIQTDAPVVWTTEIRNKQKS</sequence>
<reference evidence="10" key="1">
    <citation type="submission" date="2021-11" db="EMBL/GenBank/DDBJ databases">
        <authorList>
            <person name="Herlambang A."/>
            <person name="Guo Y."/>
            <person name="Takashima Y."/>
            <person name="Nishizawa T."/>
        </authorList>
    </citation>
    <scope>NUCLEOTIDE SEQUENCE</scope>
    <source>
        <strain evidence="10">E1425</strain>
    </source>
</reference>
<dbReference type="InterPro" id="IPR006282">
    <property type="entry name" value="Thi_PPkinase"/>
</dbReference>
<dbReference type="CDD" id="cd07995">
    <property type="entry name" value="TPK"/>
    <property type="match status" value="1"/>
</dbReference>
<evidence type="ECO:0000256" key="7">
    <source>
        <dbReference type="PIRNR" id="PIRNR031057"/>
    </source>
</evidence>
<keyword evidence="6 7" id="KW-0067">ATP-binding</keyword>
<feature type="compositionally biased region" description="Low complexity" evidence="8">
    <location>
        <begin position="128"/>
        <end position="147"/>
    </location>
</feature>
<feature type="region of interest" description="Disordered" evidence="8">
    <location>
        <begin position="125"/>
        <end position="155"/>
    </location>
</feature>
<dbReference type="GO" id="GO:0005524">
    <property type="term" value="F:ATP binding"/>
    <property type="evidence" value="ECO:0007669"/>
    <property type="project" value="UniProtKB-UniRule"/>
</dbReference>
<evidence type="ECO:0000256" key="8">
    <source>
        <dbReference type="SAM" id="MobiDB-lite"/>
    </source>
</evidence>
<dbReference type="GO" id="GO:0004788">
    <property type="term" value="F:thiamine diphosphokinase activity"/>
    <property type="evidence" value="ECO:0007669"/>
    <property type="project" value="UniProtKB-UniRule"/>
</dbReference>
<dbReference type="PANTHER" id="PTHR13622">
    <property type="entry name" value="THIAMIN PYROPHOSPHOKINASE"/>
    <property type="match status" value="1"/>
</dbReference>
<keyword evidence="3 7" id="KW-0808">Transferase</keyword>
<evidence type="ECO:0000313" key="11">
    <source>
        <dbReference type="Proteomes" id="UP000827284"/>
    </source>
</evidence>
<dbReference type="EMBL" id="BQFW01000013">
    <property type="protein sequence ID" value="GJJ76994.1"/>
    <property type="molecule type" value="Genomic_DNA"/>
</dbReference>
<comment type="caution">
    <text evidence="10">The sequence shown here is derived from an EMBL/GenBank/DDBJ whole genome shotgun (WGS) entry which is preliminary data.</text>
</comment>
<dbReference type="GO" id="GO:0016301">
    <property type="term" value="F:kinase activity"/>
    <property type="evidence" value="ECO:0007669"/>
    <property type="project" value="UniProtKB-UniRule"/>
</dbReference>
<comment type="pathway">
    <text evidence="1 7">Cofactor biosynthesis; thiamine diphosphate biosynthesis; thiamine diphosphate from thiamine: step 1/1.</text>
</comment>